<keyword evidence="1" id="KW-0479">Metal-binding</keyword>
<evidence type="ECO:0000259" key="3">
    <source>
        <dbReference type="PROSITE" id="PS50846"/>
    </source>
</evidence>
<keyword evidence="2" id="KW-0472">Membrane</keyword>
<dbReference type="EMBL" id="CM031828">
    <property type="protein sequence ID" value="KAG6718035.1"/>
    <property type="molecule type" value="Genomic_DNA"/>
</dbReference>
<keyword evidence="2" id="KW-1133">Transmembrane helix</keyword>
<accession>A0A922FDZ8</accession>
<dbReference type="PROSITE" id="PS50846">
    <property type="entry name" value="HMA_2"/>
    <property type="match status" value="1"/>
</dbReference>
<feature type="domain" description="HMA" evidence="3">
    <location>
        <begin position="1"/>
        <end position="55"/>
    </location>
</feature>
<dbReference type="InterPro" id="IPR006121">
    <property type="entry name" value="HMA_dom"/>
</dbReference>
<name>A0A922FDZ8_CARIL</name>
<gene>
    <name evidence="4" type="ORF">I3842_04G131100</name>
</gene>
<dbReference type="PANTHER" id="PTHR22814">
    <property type="entry name" value="COPPER TRANSPORT PROTEIN ATOX1-RELATED"/>
    <property type="match status" value="1"/>
</dbReference>
<organism evidence="4 5">
    <name type="scientific">Carya illinoinensis</name>
    <name type="common">Pecan</name>
    <dbReference type="NCBI Taxonomy" id="32201"/>
    <lineage>
        <taxon>Eukaryota</taxon>
        <taxon>Viridiplantae</taxon>
        <taxon>Streptophyta</taxon>
        <taxon>Embryophyta</taxon>
        <taxon>Tracheophyta</taxon>
        <taxon>Spermatophyta</taxon>
        <taxon>Magnoliopsida</taxon>
        <taxon>eudicotyledons</taxon>
        <taxon>Gunneridae</taxon>
        <taxon>Pentapetalae</taxon>
        <taxon>rosids</taxon>
        <taxon>fabids</taxon>
        <taxon>Fagales</taxon>
        <taxon>Juglandaceae</taxon>
        <taxon>Carya</taxon>
    </lineage>
</organism>
<evidence type="ECO:0000313" key="4">
    <source>
        <dbReference type="EMBL" id="KAG6718035.1"/>
    </source>
</evidence>
<evidence type="ECO:0000256" key="2">
    <source>
        <dbReference type="SAM" id="Phobius"/>
    </source>
</evidence>
<proteinExistence type="predicted"/>
<evidence type="ECO:0000313" key="5">
    <source>
        <dbReference type="Proteomes" id="UP000811246"/>
    </source>
</evidence>
<evidence type="ECO:0000256" key="1">
    <source>
        <dbReference type="ARBA" id="ARBA00022723"/>
    </source>
</evidence>
<dbReference type="Proteomes" id="UP000811246">
    <property type="component" value="Chromosome 4"/>
</dbReference>
<dbReference type="Pfam" id="PF00403">
    <property type="entry name" value="HMA"/>
    <property type="match status" value="1"/>
</dbReference>
<protein>
    <recommendedName>
        <fullName evidence="3">HMA domain-containing protein</fullName>
    </recommendedName>
</protein>
<comment type="caution">
    <text evidence="4">The sequence shown here is derived from an EMBL/GenBank/DDBJ whole genome shotgun (WGS) entry which is preliminary data.</text>
</comment>
<dbReference type="CDD" id="cd00371">
    <property type="entry name" value="HMA"/>
    <property type="match status" value="1"/>
</dbReference>
<dbReference type="AlphaFoldDB" id="A0A922FDZ8"/>
<keyword evidence="2" id="KW-0812">Transmembrane</keyword>
<feature type="transmembrane region" description="Helical" evidence="2">
    <location>
        <begin position="141"/>
        <end position="162"/>
    </location>
</feature>
<dbReference type="GO" id="GO:0046872">
    <property type="term" value="F:metal ion binding"/>
    <property type="evidence" value="ECO:0007669"/>
    <property type="project" value="UniProtKB-KW"/>
</dbReference>
<sequence>MDCTGCESKVKDTLLKLKGVDDIDIDMATQKVTVIGRADQKKVLKIVRKTGRRAELWQMSYNPEHFHHSKNYSRDQHQYYCNGPMNLYAPQPAVSSYNYYKHGYEGNAHASYYHNSTSHNSTLFGYQTSTAFSDDNPNACSIMHCSMFLLLLLLLVGFFFFFC</sequence>
<reference evidence="4" key="1">
    <citation type="submission" date="2021-01" db="EMBL/GenBank/DDBJ databases">
        <authorList>
            <person name="Lovell J.T."/>
            <person name="Bentley N."/>
            <person name="Bhattarai G."/>
            <person name="Jenkins J.W."/>
            <person name="Sreedasyam A."/>
            <person name="Alarcon Y."/>
            <person name="Bock C."/>
            <person name="Boston L."/>
            <person name="Carlson J."/>
            <person name="Cervantes K."/>
            <person name="Clermont K."/>
            <person name="Krom N."/>
            <person name="Kubenka K."/>
            <person name="Mamidi S."/>
            <person name="Mattison C."/>
            <person name="Monteros M."/>
            <person name="Pisani C."/>
            <person name="Plott C."/>
            <person name="Rajasekar S."/>
            <person name="Rhein H.S."/>
            <person name="Rohla C."/>
            <person name="Song M."/>
            <person name="Hilaire R.S."/>
            <person name="Shu S."/>
            <person name="Wells L."/>
            <person name="Wang X."/>
            <person name="Webber J."/>
            <person name="Heerema R.J."/>
            <person name="Klein P."/>
            <person name="Conner P."/>
            <person name="Grauke L."/>
            <person name="Grimwood J."/>
            <person name="Schmutz J."/>
            <person name="Randall J.J."/>
        </authorList>
    </citation>
    <scope>NUCLEOTIDE SEQUENCE</scope>
    <source>
        <tissue evidence="4">Leaf</tissue>
    </source>
</reference>
<dbReference type="PANTHER" id="PTHR22814:SF351">
    <property type="entry name" value="HEAVY METAL-ASSOCIATED ISOPRENYLATED PLANT PROTEIN 28"/>
    <property type="match status" value="1"/>
</dbReference>